<dbReference type="PANTHER" id="PTHR40252">
    <property type="entry name" value="BLR0328 PROTEIN"/>
    <property type="match status" value="1"/>
</dbReference>
<dbReference type="Proteomes" id="UP000442533">
    <property type="component" value="Unassembled WGS sequence"/>
</dbReference>
<dbReference type="InterPro" id="IPR013702">
    <property type="entry name" value="FIST_domain_N"/>
</dbReference>
<dbReference type="OrthoDB" id="9807948at2"/>
<comment type="caution">
    <text evidence="3">The sequence shown here is derived from an EMBL/GenBank/DDBJ whole genome shotgun (WGS) entry which is preliminary data.</text>
</comment>
<name>A0A844H3T6_9RHOB</name>
<evidence type="ECO:0000313" key="3">
    <source>
        <dbReference type="EMBL" id="MTH34675.1"/>
    </source>
</evidence>
<dbReference type="InterPro" id="IPR019494">
    <property type="entry name" value="FIST_C"/>
</dbReference>
<dbReference type="Pfam" id="PF10442">
    <property type="entry name" value="FIST_C"/>
    <property type="match status" value="1"/>
</dbReference>
<keyword evidence="4" id="KW-1185">Reference proteome</keyword>
<dbReference type="SMART" id="SM01204">
    <property type="entry name" value="FIST_C"/>
    <property type="match status" value="1"/>
</dbReference>
<evidence type="ECO:0000259" key="2">
    <source>
        <dbReference type="SMART" id="SM01204"/>
    </source>
</evidence>
<evidence type="ECO:0000313" key="4">
    <source>
        <dbReference type="Proteomes" id="UP000442533"/>
    </source>
</evidence>
<dbReference type="AlphaFoldDB" id="A0A844H3T6"/>
<feature type="domain" description="FIST" evidence="1">
    <location>
        <begin position="1"/>
        <end position="195"/>
    </location>
</feature>
<protein>
    <submittedName>
        <fullName evidence="3">GfdT protein</fullName>
    </submittedName>
</protein>
<dbReference type="EMBL" id="WMIF01000009">
    <property type="protein sequence ID" value="MTH34675.1"/>
    <property type="molecule type" value="Genomic_DNA"/>
</dbReference>
<gene>
    <name evidence="3" type="ORF">GL279_08690</name>
</gene>
<accession>A0A844H3T6</accession>
<reference evidence="3 4" key="1">
    <citation type="submission" date="2019-11" db="EMBL/GenBank/DDBJ databases">
        <authorList>
            <person name="Dong K."/>
        </authorList>
    </citation>
    <scope>NUCLEOTIDE SEQUENCE [LARGE SCALE GENOMIC DNA]</scope>
    <source>
        <strain evidence="3 4">JCM 17370</strain>
    </source>
</reference>
<dbReference type="SMART" id="SM00897">
    <property type="entry name" value="FIST"/>
    <property type="match status" value="1"/>
</dbReference>
<feature type="domain" description="FIST C-domain" evidence="2">
    <location>
        <begin position="196"/>
        <end position="325"/>
    </location>
</feature>
<organism evidence="3 4">
    <name type="scientific">Paracoccus limosus</name>
    <dbReference type="NCBI Taxonomy" id="913252"/>
    <lineage>
        <taxon>Bacteria</taxon>
        <taxon>Pseudomonadati</taxon>
        <taxon>Pseudomonadota</taxon>
        <taxon>Alphaproteobacteria</taxon>
        <taxon>Rhodobacterales</taxon>
        <taxon>Paracoccaceae</taxon>
        <taxon>Paracoccus</taxon>
    </lineage>
</organism>
<dbReference type="Pfam" id="PF08495">
    <property type="entry name" value="FIST"/>
    <property type="match status" value="1"/>
</dbReference>
<sequence>MLFISPEADLARIAREAQDALPADLVLGCTTAGEISQQGYDQNSIVAFGFARSDFAASCILVPDLSRISRHGLTQELLQTRQRLAGEHAGLAHEFAILLVDGMSVREDELAAALAVGAGAMPLIGGSAGDGIRFRETWLLHGRQLLRNAALLCILRGKGPVRPINIDHLQPTGLRMVVTRADPASRTVQCINAEPAAREYARLLGKDPMQLDPFTFAAHPLAVRIGGQHHVRAIQRALPSGELVFFSAIDRGVVLTVTEPLHLERHLDNALQALSQPAQPTAILAFDCILRRIEAQEKQMTGAISALLRRHGVTGFSTYGEQVGPMHVNHTLTGFAFYPPGTDLAAEPA</sequence>
<dbReference type="PANTHER" id="PTHR40252:SF2">
    <property type="entry name" value="BLR0328 PROTEIN"/>
    <property type="match status" value="1"/>
</dbReference>
<proteinExistence type="predicted"/>
<evidence type="ECO:0000259" key="1">
    <source>
        <dbReference type="SMART" id="SM00897"/>
    </source>
</evidence>